<name>A0A392SJK6_9FABA</name>
<organism evidence="1 2">
    <name type="scientific">Trifolium medium</name>
    <dbReference type="NCBI Taxonomy" id="97028"/>
    <lineage>
        <taxon>Eukaryota</taxon>
        <taxon>Viridiplantae</taxon>
        <taxon>Streptophyta</taxon>
        <taxon>Embryophyta</taxon>
        <taxon>Tracheophyta</taxon>
        <taxon>Spermatophyta</taxon>
        <taxon>Magnoliopsida</taxon>
        <taxon>eudicotyledons</taxon>
        <taxon>Gunneridae</taxon>
        <taxon>Pentapetalae</taxon>
        <taxon>rosids</taxon>
        <taxon>fabids</taxon>
        <taxon>Fabales</taxon>
        <taxon>Fabaceae</taxon>
        <taxon>Papilionoideae</taxon>
        <taxon>50 kb inversion clade</taxon>
        <taxon>NPAAA clade</taxon>
        <taxon>Hologalegina</taxon>
        <taxon>IRL clade</taxon>
        <taxon>Trifolieae</taxon>
        <taxon>Trifolium</taxon>
    </lineage>
</organism>
<dbReference type="Proteomes" id="UP000265520">
    <property type="component" value="Unassembled WGS sequence"/>
</dbReference>
<protein>
    <submittedName>
        <fullName evidence="1">Uncharacterized protein</fullName>
    </submittedName>
</protein>
<comment type="caution">
    <text evidence="1">The sequence shown here is derived from an EMBL/GenBank/DDBJ whole genome shotgun (WGS) entry which is preliminary data.</text>
</comment>
<accession>A0A392SJK6</accession>
<dbReference type="AlphaFoldDB" id="A0A392SJK6"/>
<sequence length="34" mass="3618">IAGIRRLNCPGSSTLRVAPMALARCAGIRKFCNT</sequence>
<feature type="non-terminal residue" evidence="1">
    <location>
        <position position="1"/>
    </location>
</feature>
<evidence type="ECO:0000313" key="2">
    <source>
        <dbReference type="Proteomes" id="UP000265520"/>
    </source>
</evidence>
<evidence type="ECO:0000313" key="1">
    <source>
        <dbReference type="EMBL" id="MCI48135.1"/>
    </source>
</evidence>
<proteinExistence type="predicted"/>
<reference evidence="1 2" key="1">
    <citation type="journal article" date="2018" name="Front. Plant Sci.">
        <title>Red Clover (Trifolium pratense) and Zigzag Clover (T. medium) - A Picture of Genomic Similarities and Differences.</title>
        <authorList>
            <person name="Dluhosova J."/>
            <person name="Istvanek J."/>
            <person name="Nedelnik J."/>
            <person name="Repkova J."/>
        </authorList>
    </citation>
    <scope>NUCLEOTIDE SEQUENCE [LARGE SCALE GENOMIC DNA]</scope>
    <source>
        <strain evidence="2">cv. 10/8</strain>
        <tissue evidence="1">Leaf</tissue>
    </source>
</reference>
<keyword evidence="2" id="KW-1185">Reference proteome</keyword>
<dbReference type="EMBL" id="LXQA010382180">
    <property type="protein sequence ID" value="MCI48135.1"/>
    <property type="molecule type" value="Genomic_DNA"/>
</dbReference>